<dbReference type="InterPro" id="IPR040236">
    <property type="entry name" value="TMEM198"/>
</dbReference>
<protein>
    <recommendedName>
        <fullName evidence="6">Transmembrane protein 198</fullName>
    </recommendedName>
</protein>
<name>A7SHP6_NEMVE</name>
<feature type="transmembrane region" description="Helical" evidence="7">
    <location>
        <begin position="98"/>
        <end position="117"/>
    </location>
</feature>
<evidence type="ECO:0000313" key="10">
    <source>
        <dbReference type="Proteomes" id="UP000001593"/>
    </source>
</evidence>
<evidence type="ECO:0000256" key="6">
    <source>
        <dbReference type="ARBA" id="ARBA00049737"/>
    </source>
</evidence>
<keyword evidence="4 7" id="KW-1133">Transmembrane helix</keyword>
<evidence type="ECO:0000259" key="8">
    <source>
        <dbReference type="Pfam" id="PF13886"/>
    </source>
</evidence>
<feature type="transmembrane region" description="Helical" evidence="7">
    <location>
        <begin position="12"/>
        <end position="28"/>
    </location>
</feature>
<dbReference type="OrthoDB" id="102260at2759"/>
<dbReference type="STRING" id="45351.A7SHP6"/>
<dbReference type="InterPro" id="IPR025256">
    <property type="entry name" value="TM7S3/TM198-like_dom"/>
</dbReference>
<evidence type="ECO:0000256" key="1">
    <source>
        <dbReference type="ARBA" id="ARBA00004141"/>
    </source>
</evidence>
<comment type="similarity">
    <text evidence="2">Belongs to the TMEM198 family.</text>
</comment>
<keyword evidence="5 7" id="KW-0472">Membrane</keyword>
<accession>A7SHP6</accession>
<dbReference type="KEGG" id="nve:5508212"/>
<dbReference type="GO" id="GO:0005886">
    <property type="term" value="C:plasma membrane"/>
    <property type="evidence" value="ECO:0000318"/>
    <property type="project" value="GO_Central"/>
</dbReference>
<dbReference type="HOGENOM" id="CLU_977618_0_0_1"/>
<evidence type="ECO:0000256" key="4">
    <source>
        <dbReference type="ARBA" id="ARBA00022989"/>
    </source>
</evidence>
<feature type="domain" description="TM7S3/TM198-like" evidence="8">
    <location>
        <begin position="17"/>
        <end position="228"/>
    </location>
</feature>
<dbReference type="Proteomes" id="UP000001593">
    <property type="component" value="Unassembled WGS sequence"/>
</dbReference>
<feature type="transmembrane region" description="Helical" evidence="7">
    <location>
        <begin position="123"/>
        <end position="141"/>
    </location>
</feature>
<dbReference type="eggNOG" id="ENOG502SBCI">
    <property type="taxonomic scope" value="Eukaryota"/>
</dbReference>
<feature type="transmembrane region" description="Helical" evidence="7">
    <location>
        <begin position="210"/>
        <end position="230"/>
    </location>
</feature>
<evidence type="ECO:0000256" key="2">
    <source>
        <dbReference type="ARBA" id="ARBA00006244"/>
    </source>
</evidence>
<evidence type="ECO:0000256" key="3">
    <source>
        <dbReference type="ARBA" id="ARBA00022692"/>
    </source>
</evidence>
<dbReference type="EMBL" id="DS469662">
    <property type="protein sequence ID" value="EDO36743.1"/>
    <property type="molecule type" value="Genomic_DNA"/>
</dbReference>
<evidence type="ECO:0000313" key="9">
    <source>
        <dbReference type="EMBL" id="EDO36743.1"/>
    </source>
</evidence>
<feature type="transmembrane region" description="Helical" evidence="7">
    <location>
        <begin position="73"/>
        <end position="91"/>
    </location>
</feature>
<feature type="transmembrane region" description="Helical" evidence="7">
    <location>
        <begin position="35"/>
        <end position="53"/>
    </location>
</feature>
<dbReference type="InParanoid" id="A7SHP6"/>
<evidence type="ECO:0000256" key="5">
    <source>
        <dbReference type="ARBA" id="ARBA00023136"/>
    </source>
</evidence>
<reference evidence="9 10" key="1">
    <citation type="journal article" date="2007" name="Science">
        <title>Sea anemone genome reveals ancestral eumetazoan gene repertoire and genomic organization.</title>
        <authorList>
            <person name="Putnam N.H."/>
            <person name="Srivastava M."/>
            <person name="Hellsten U."/>
            <person name="Dirks B."/>
            <person name="Chapman J."/>
            <person name="Salamov A."/>
            <person name="Terry A."/>
            <person name="Shapiro H."/>
            <person name="Lindquist E."/>
            <person name="Kapitonov V.V."/>
            <person name="Jurka J."/>
            <person name="Genikhovich G."/>
            <person name="Grigoriev I.V."/>
            <person name="Lucas S.M."/>
            <person name="Steele R.E."/>
            <person name="Finnerty J.R."/>
            <person name="Technau U."/>
            <person name="Martindale M.Q."/>
            <person name="Rokhsar D.S."/>
        </authorList>
    </citation>
    <scope>NUCLEOTIDE SEQUENCE [LARGE SCALE GENOMIC DNA]</scope>
    <source>
        <strain evidence="10">CH2 X CH6</strain>
    </source>
</reference>
<dbReference type="PhylomeDB" id="A7SHP6"/>
<sequence>MEAVHLGYSHHPFGVFVISLIGLAVWILGYRLIKAIVIAAAFIMSGWAFYTFSPHVIDTDVCCSPGTNQEVRIAASIIVGLLAGALACYVYKVGVFCLGALLGLVLSIAMTAFLLTKQLKSPLAYYGIYTGAAIVTGILAIILEKIFVIVATSVIGSLAFLYGVDFLAKTTFTAVMTDVFSHLRDGLFEAIEIPSQVQLHFSAPLTSRSLAMLLGWLLMSIVGVILQYMYTAQEIEKQLMIKSCTCDKPDCELEDSIAVHRLLLKPAKIKTVAHEYGKAQRISNR</sequence>
<dbReference type="Pfam" id="PF13886">
    <property type="entry name" value="TM7S3_TM198"/>
    <property type="match status" value="1"/>
</dbReference>
<dbReference type="OMA" id="MYTAQEI"/>
<dbReference type="AlphaFoldDB" id="A7SHP6"/>
<organism evidence="9 10">
    <name type="scientific">Nematostella vectensis</name>
    <name type="common">Starlet sea anemone</name>
    <dbReference type="NCBI Taxonomy" id="45351"/>
    <lineage>
        <taxon>Eukaryota</taxon>
        <taxon>Metazoa</taxon>
        <taxon>Cnidaria</taxon>
        <taxon>Anthozoa</taxon>
        <taxon>Hexacorallia</taxon>
        <taxon>Actiniaria</taxon>
        <taxon>Edwardsiidae</taxon>
        <taxon>Nematostella</taxon>
    </lineage>
</organism>
<keyword evidence="3 7" id="KW-0812">Transmembrane</keyword>
<comment type="subcellular location">
    <subcellularLocation>
        <location evidence="1">Membrane</location>
        <topology evidence="1">Multi-pass membrane protein</topology>
    </subcellularLocation>
</comment>
<feature type="transmembrane region" description="Helical" evidence="7">
    <location>
        <begin position="146"/>
        <end position="164"/>
    </location>
</feature>
<dbReference type="PANTHER" id="PTHR31247:SF5">
    <property type="entry name" value="DUF4203 DOMAIN-CONTAINING PROTEIN"/>
    <property type="match status" value="1"/>
</dbReference>
<gene>
    <name evidence="9" type="ORF">NEMVEDRAFT_v1g233227</name>
</gene>
<proteinExistence type="inferred from homology"/>
<dbReference type="PANTHER" id="PTHR31247">
    <property type="entry name" value="TRANSMEMBRANE PROTEIN 198 FAMILY MEMBER"/>
    <property type="match status" value="1"/>
</dbReference>
<evidence type="ECO:0000256" key="7">
    <source>
        <dbReference type="SAM" id="Phobius"/>
    </source>
</evidence>
<keyword evidence="10" id="KW-1185">Reference proteome</keyword>